<organism evidence="5 6">
    <name type="scientific">Apatococcus lobatus</name>
    <dbReference type="NCBI Taxonomy" id="904363"/>
    <lineage>
        <taxon>Eukaryota</taxon>
        <taxon>Viridiplantae</taxon>
        <taxon>Chlorophyta</taxon>
        <taxon>core chlorophytes</taxon>
        <taxon>Trebouxiophyceae</taxon>
        <taxon>Chlorellales</taxon>
        <taxon>Chlorellaceae</taxon>
        <taxon>Apatococcus</taxon>
    </lineage>
</organism>
<feature type="region of interest" description="Disordered" evidence="2">
    <location>
        <begin position="861"/>
        <end position="881"/>
    </location>
</feature>
<feature type="compositionally biased region" description="Polar residues" evidence="2">
    <location>
        <begin position="933"/>
        <end position="948"/>
    </location>
</feature>
<evidence type="ECO:0000256" key="2">
    <source>
        <dbReference type="SAM" id="MobiDB-lite"/>
    </source>
</evidence>
<comment type="caution">
    <text evidence="5">The sequence shown here is derived from an EMBL/GenBank/DDBJ whole genome shotgun (WGS) entry which is preliminary data.</text>
</comment>
<feature type="region of interest" description="Disordered" evidence="2">
    <location>
        <begin position="927"/>
        <end position="949"/>
    </location>
</feature>
<comment type="similarity">
    <text evidence="1">Belongs to the RPAP1 family.</text>
</comment>
<feature type="compositionally biased region" description="Polar residues" evidence="2">
    <location>
        <begin position="1120"/>
        <end position="1130"/>
    </location>
</feature>
<feature type="domain" description="RPAP1 N-terminal" evidence="4">
    <location>
        <begin position="200"/>
        <end position="243"/>
    </location>
</feature>
<feature type="compositionally biased region" description="Basic and acidic residues" evidence="2">
    <location>
        <begin position="1"/>
        <end position="14"/>
    </location>
</feature>
<evidence type="ECO:0000256" key="1">
    <source>
        <dbReference type="ARBA" id="ARBA00009953"/>
    </source>
</evidence>
<feature type="domain" description="RPAP1 C-terminal" evidence="3">
    <location>
        <begin position="350"/>
        <end position="423"/>
    </location>
</feature>
<feature type="region of interest" description="Disordered" evidence="2">
    <location>
        <begin position="93"/>
        <end position="185"/>
    </location>
</feature>
<dbReference type="Pfam" id="PF08621">
    <property type="entry name" value="RPAP1_N"/>
    <property type="match status" value="1"/>
</dbReference>
<dbReference type="InterPro" id="IPR055326">
    <property type="entry name" value="MINIYO"/>
</dbReference>
<evidence type="ECO:0000313" key="6">
    <source>
        <dbReference type="Proteomes" id="UP001438707"/>
    </source>
</evidence>
<keyword evidence="6" id="KW-1185">Reference proteome</keyword>
<feature type="compositionally biased region" description="Polar residues" evidence="2">
    <location>
        <begin position="129"/>
        <end position="142"/>
    </location>
</feature>
<feature type="compositionally biased region" description="Polar residues" evidence="2">
    <location>
        <begin position="1552"/>
        <end position="1564"/>
    </location>
</feature>
<gene>
    <name evidence="5" type="ORF">WJX74_001891</name>
</gene>
<feature type="compositionally biased region" description="Polar residues" evidence="2">
    <location>
        <begin position="167"/>
        <end position="183"/>
    </location>
</feature>
<feature type="region of interest" description="Disordered" evidence="2">
    <location>
        <begin position="1120"/>
        <end position="1143"/>
    </location>
</feature>
<feature type="region of interest" description="Disordered" evidence="2">
    <location>
        <begin position="1309"/>
        <end position="1328"/>
    </location>
</feature>
<feature type="region of interest" description="Disordered" evidence="2">
    <location>
        <begin position="282"/>
        <end position="319"/>
    </location>
</feature>
<dbReference type="PANTHER" id="PTHR47605">
    <property type="entry name" value="TRANSCRIPTIONAL ELONGATION REGULATOR MINIYO"/>
    <property type="match status" value="1"/>
</dbReference>
<evidence type="ECO:0000313" key="5">
    <source>
        <dbReference type="EMBL" id="KAK9841207.1"/>
    </source>
</evidence>
<feature type="region of interest" description="Disordered" evidence="2">
    <location>
        <begin position="1552"/>
        <end position="1575"/>
    </location>
</feature>
<dbReference type="Pfam" id="PF08620">
    <property type="entry name" value="RPAP1_C"/>
    <property type="match status" value="1"/>
</dbReference>
<proteinExistence type="inferred from homology"/>
<dbReference type="Proteomes" id="UP001438707">
    <property type="component" value="Unassembled WGS sequence"/>
</dbReference>
<reference evidence="5 6" key="1">
    <citation type="journal article" date="2024" name="Nat. Commun.">
        <title>Phylogenomics reveals the evolutionary origins of lichenization in chlorophyte algae.</title>
        <authorList>
            <person name="Puginier C."/>
            <person name="Libourel C."/>
            <person name="Otte J."/>
            <person name="Skaloud P."/>
            <person name="Haon M."/>
            <person name="Grisel S."/>
            <person name="Petersen M."/>
            <person name="Berrin J.G."/>
            <person name="Delaux P.M."/>
            <person name="Dal Grande F."/>
            <person name="Keller J."/>
        </authorList>
    </citation>
    <scope>NUCLEOTIDE SEQUENCE [LARGE SCALE GENOMIC DNA]</scope>
    <source>
        <strain evidence="5 6">SAG 2145</strain>
    </source>
</reference>
<name>A0AAW1S5P6_9CHLO</name>
<sequence length="1616" mass="169617">MASLRQELEADPERVQASQGYEGAPAARSCRVTRRPLQATDEKAAADVPPPPAPAKHSAVPHGAAGGGILGNVQEREVQPPALPSMVASALPFPKATHRRQSKFSLGRKSAARGPPERLLAPALPAQPNSDCQGTTASQQAVEPSPATASAAPHSLTTPAFAASTPAEPNSQEGIEMNRTTRGGQLGSLMDWTASRMHADITQENAARLADMGTAQVVEAQAELAERFSAETLAFLRKRGAAKARPAEVAAKAGTTMAAAPCNVAAAGQVSEIAHSTEEYDGHTAFPDASASTQRSDRPSQGRWRPAATDRQQAGPEPQFLNLQADQGRRGIFNTAADQVQLPQQLASTLRFDLEGHPDGLHQGDKDDVQPQAQATLRDPLRMDEGSVGQGLTVQEAVQLLRSSLPAQQVAALRTISAILVQARPAGIRHPDAPISAPTPSAFVAERGITWRHVWEAALGEAEVAVALRLALDSSHAQVVAAAAAAVCALLGANDASPSLGVPTRCLTRLHPTAAWEVNLVAMPPPAAGPEAAEDVPDERTVARTDPLVGLLRMQVVERLAYILGAAHLQAAVPSCLSLLGCLARAGVDAARAVWRGPGMPGLLMRHVRTGHTAADFDASAEAGYARRRQAMKALCDICKWNPAAALDLRDAGITDVLTRALLMGGSLAEAQAPLSPSQQLFQVEALRLWSIFAQQDIPMHLSLDDVYPALCHLFLAPGTVPAPDGAAMAGSAAGRAAELEAELAATALETAAALASHSVRQPGSAMVSPACAAALSQELLTWLHKPQVEAALRESHTGNGRLEAGWRSQLRCSAAAQQLLAAVATMQPQAWLHNVQSALVASRLLSTQFWTSILLPTQAAEGPNPKHPAARQDAHGSQQPTTHLFENSKLQMLSATLQLGNSLLTLPAGFAASPTASAGTVATPQGLLAPVSSDSRGSHDQSNTNEGTLGGPAIDLALMASLDPLCELVVAAVRSEFLQQPAISLQNRTIIQEGDAPAMARQQLLSQLLAVSWQLQDRMASVKESCPVHTDQSNPNNAHLSQCVSPAAMHKPSMSLPRPSEAMPHKHAQAAMTDCGALPDAQANLQHADTIASMPAQSLLEHPKTSISSAGTQDTLAGIQGMSSPAPCTQQQQQPASGATRGASRMELLVHVWSVMPPGLETEAFRLLDLASQPQYAAAVLAAAESRLKADQASSRRPCMMVSARLSVGGQRGPSQMAHLPTAEEARLHWLHGYAAAWLGLEAAQEEAGTAKKRVSKVAKARQPPRQLARVCPRPDGSRLPAPPLWPLLDIHPAPQAAPASQCALASISEHSKAEVQHESTGSTPDNDPALARLGALGNAAAGALLLQLGHQSHWAHQDADAGASVGREQLGIQVKAIIDLLLSADSVSAEAEPWADMRIRALSACLMDTLLSQPGALPSLAACIRDSDATAWAEQLAAVSYGDPFFGACVSLTLLPCMLPEVQISTLQTLAEQRSLHLLPAPKNLPLELEAWTGQLPHISVLDCYADLAIQDFLKRSMLAAPYSLPAALAIQHLHAACFLERPLGQGMQLVQPSEPQSSATDLTGPSSGGTGSAAFKKPAASYGVGDSLASKLHSLKERLELGCSFQMMQELKG</sequence>
<feature type="compositionally biased region" description="Low complexity" evidence="2">
    <location>
        <begin position="144"/>
        <end position="160"/>
    </location>
</feature>
<dbReference type="EMBL" id="JALJOS010000003">
    <property type="protein sequence ID" value="KAK9841207.1"/>
    <property type="molecule type" value="Genomic_DNA"/>
</dbReference>
<evidence type="ECO:0000259" key="4">
    <source>
        <dbReference type="Pfam" id="PF08621"/>
    </source>
</evidence>
<evidence type="ECO:0000259" key="3">
    <source>
        <dbReference type="Pfam" id="PF08620"/>
    </source>
</evidence>
<dbReference type="InterPro" id="IPR013930">
    <property type="entry name" value="RPAP1_N"/>
</dbReference>
<feature type="region of interest" description="Disordered" evidence="2">
    <location>
        <begin position="1256"/>
        <end position="1278"/>
    </location>
</feature>
<feature type="region of interest" description="Disordered" evidence="2">
    <location>
        <begin position="1"/>
        <end position="69"/>
    </location>
</feature>
<accession>A0AAW1S5P6</accession>
<protein>
    <submittedName>
        <fullName evidence="5">Uncharacterized protein</fullName>
    </submittedName>
</protein>
<feature type="compositionally biased region" description="Low complexity" evidence="2">
    <location>
        <begin position="112"/>
        <end position="128"/>
    </location>
</feature>
<dbReference type="PANTHER" id="PTHR47605:SF2">
    <property type="entry name" value="TRANSCRIPTIONAL ELONGATION REGULATOR MINIYO"/>
    <property type="match status" value="1"/>
</dbReference>
<dbReference type="InterPro" id="IPR013929">
    <property type="entry name" value="RPAP1_C"/>
</dbReference>